<reference evidence="1" key="2">
    <citation type="submission" date="2025-08" db="UniProtKB">
        <authorList>
            <consortium name="Ensembl"/>
        </authorList>
    </citation>
    <scope>IDENTIFICATION</scope>
</reference>
<dbReference type="GO" id="GO:0005737">
    <property type="term" value="C:cytoplasm"/>
    <property type="evidence" value="ECO:0007669"/>
    <property type="project" value="TreeGrafter"/>
</dbReference>
<dbReference type="PANTHER" id="PTHR46522">
    <property type="entry name" value="CYTIDINE MONOPHOSPHATE-N-ACETYLNEURAMINIC ACID HYDROXYLASE"/>
    <property type="match status" value="1"/>
</dbReference>
<evidence type="ECO:0000313" key="1">
    <source>
        <dbReference type="Ensembl" id="ENSHHUP00000038855.1"/>
    </source>
</evidence>
<sequence>MPFSCCYLCQIDEHLRFMILKDEVHPEMDTCIIVEYKGHMILNTVDCTRPNYGRLPDNVDLMMSDFAGGASGFPMTFSGGKYTGEEGRYTASKCTARQITEK</sequence>
<reference evidence="1" key="3">
    <citation type="submission" date="2025-09" db="UniProtKB">
        <authorList>
            <consortium name="Ensembl"/>
        </authorList>
    </citation>
    <scope>IDENTIFICATION</scope>
</reference>
<dbReference type="InterPro" id="IPR027033">
    <property type="entry name" value="Cnh"/>
</dbReference>
<dbReference type="GeneTree" id="ENSGT00390000010830"/>
<name>A0A4W5MNA2_9TELE</name>
<proteinExistence type="predicted"/>
<dbReference type="GO" id="GO:0046381">
    <property type="term" value="P:CMP-N-acetylneuraminate metabolic process"/>
    <property type="evidence" value="ECO:0007669"/>
    <property type="project" value="TreeGrafter"/>
</dbReference>
<evidence type="ECO:0000313" key="2">
    <source>
        <dbReference type="Proteomes" id="UP000314982"/>
    </source>
</evidence>
<dbReference type="Ensembl" id="ENSHHUT00000040383.1">
    <property type="protein sequence ID" value="ENSHHUP00000038855.1"/>
    <property type="gene ID" value="ENSHHUG00000024182.1"/>
</dbReference>
<protein>
    <submittedName>
        <fullName evidence="1">Cytidine monophospho-N-acetylneuraminic acid hydroxylase</fullName>
    </submittedName>
</protein>
<dbReference type="PANTHER" id="PTHR46522:SF1">
    <property type="entry name" value="INACTIVE CYTIDINE MONOPHOSPHATE-N-ACETYLNEURAMINIC ACID HYDROXYLASE"/>
    <property type="match status" value="1"/>
</dbReference>
<accession>A0A4W5MNA2</accession>
<keyword evidence="2" id="KW-1185">Reference proteome</keyword>
<dbReference type="GO" id="GO:0030338">
    <property type="term" value="F:CMP-N-acetylneuraminate monooxygenase activity"/>
    <property type="evidence" value="ECO:0007669"/>
    <property type="project" value="TreeGrafter"/>
</dbReference>
<organism evidence="1 2">
    <name type="scientific">Hucho hucho</name>
    <name type="common">huchen</name>
    <dbReference type="NCBI Taxonomy" id="62062"/>
    <lineage>
        <taxon>Eukaryota</taxon>
        <taxon>Metazoa</taxon>
        <taxon>Chordata</taxon>
        <taxon>Craniata</taxon>
        <taxon>Vertebrata</taxon>
        <taxon>Euteleostomi</taxon>
        <taxon>Actinopterygii</taxon>
        <taxon>Neopterygii</taxon>
        <taxon>Teleostei</taxon>
        <taxon>Protacanthopterygii</taxon>
        <taxon>Salmoniformes</taxon>
        <taxon>Salmonidae</taxon>
        <taxon>Salmoninae</taxon>
        <taxon>Hucho</taxon>
    </lineage>
</organism>
<dbReference type="Proteomes" id="UP000314982">
    <property type="component" value="Unassembled WGS sequence"/>
</dbReference>
<reference evidence="2" key="1">
    <citation type="submission" date="2018-06" db="EMBL/GenBank/DDBJ databases">
        <title>Genome assembly of Danube salmon.</title>
        <authorList>
            <person name="Macqueen D.J."/>
            <person name="Gundappa M.K."/>
        </authorList>
    </citation>
    <scope>NUCLEOTIDE SEQUENCE [LARGE SCALE GENOMIC DNA]</scope>
</reference>
<dbReference type="AlphaFoldDB" id="A0A4W5MNA2"/>